<sequence>MRLPTLAEIQKEKSINIENKTVNHSMMPLIFKPCNFNQESSAIFSSRISLTQQPADHGVNIPEIYIPDPINLNPNSIANVEKVLLHIKKISGETRKWITVTCNGVLYHYTTKIKKKFSWLILHQ</sequence>
<reference evidence="1 2" key="1">
    <citation type="submission" date="2018-08" db="EMBL/GenBank/DDBJ databases">
        <title>Genome and evolution of the arbuscular mycorrhizal fungus Diversispora epigaea (formerly Glomus versiforme) and its bacterial endosymbionts.</title>
        <authorList>
            <person name="Sun X."/>
            <person name="Fei Z."/>
            <person name="Harrison M."/>
        </authorList>
    </citation>
    <scope>NUCLEOTIDE SEQUENCE [LARGE SCALE GENOMIC DNA]</scope>
    <source>
        <strain evidence="1 2">IT104</strain>
    </source>
</reference>
<evidence type="ECO:0000313" key="2">
    <source>
        <dbReference type="Proteomes" id="UP000266861"/>
    </source>
</evidence>
<dbReference type="EMBL" id="PQFF01000109">
    <property type="protein sequence ID" value="RHZ81879.1"/>
    <property type="molecule type" value="Genomic_DNA"/>
</dbReference>
<proteinExistence type="predicted"/>
<keyword evidence="2" id="KW-1185">Reference proteome</keyword>
<organism evidence="1 2">
    <name type="scientific">Diversispora epigaea</name>
    <dbReference type="NCBI Taxonomy" id="1348612"/>
    <lineage>
        <taxon>Eukaryota</taxon>
        <taxon>Fungi</taxon>
        <taxon>Fungi incertae sedis</taxon>
        <taxon>Mucoromycota</taxon>
        <taxon>Glomeromycotina</taxon>
        <taxon>Glomeromycetes</taxon>
        <taxon>Diversisporales</taxon>
        <taxon>Diversisporaceae</taxon>
        <taxon>Diversispora</taxon>
    </lineage>
</organism>
<evidence type="ECO:0000313" key="1">
    <source>
        <dbReference type="EMBL" id="RHZ81879.1"/>
    </source>
</evidence>
<protein>
    <submittedName>
        <fullName evidence="1">Uncharacterized protein</fullName>
    </submittedName>
</protein>
<dbReference type="AlphaFoldDB" id="A0A397J0R3"/>
<comment type="caution">
    <text evidence="1">The sequence shown here is derived from an EMBL/GenBank/DDBJ whole genome shotgun (WGS) entry which is preliminary data.</text>
</comment>
<accession>A0A397J0R3</accession>
<name>A0A397J0R3_9GLOM</name>
<dbReference type="OrthoDB" id="2433770at2759"/>
<gene>
    <name evidence="1" type="ORF">Glove_117g594</name>
</gene>
<dbReference type="Proteomes" id="UP000266861">
    <property type="component" value="Unassembled WGS sequence"/>
</dbReference>